<name>K5UGJ5_PHACS</name>
<dbReference type="GO" id="GO:0000723">
    <property type="term" value="P:telomere maintenance"/>
    <property type="evidence" value="ECO:0007669"/>
    <property type="project" value="InterPro"/>
</dbReference>
<dbReference type="GO" id="GO:0006281">
    <property type="term" value="P:DNA repair"/>
    <property type="evidence" value="ECO:0007669"/>
    <property type="project" value="UniProtKB-KW"/>
</dbReference>
<dbReference type="Proteomes" id="UP000008370">
    <property type="component" value="Unassembled WGS sequence"/>
</dbReference>
<keyword evidence="1" id="KW-0378">Hydrolase</keyword>
<dbReference type="Gene3D" id="3.40.50.300">
    <property type="entry name" value="P-loop containing nucleotide triphosphate hydrolases"/>
    <property type="match status" value="1"/>
</dbReference>
<dbReference type="GO" id="GO:0016887">
    <property type="term" value="F:ATP hydrolysis activity"/>
    <property type="evidence" value="ECO:0007669"/>
    <property type="project" value="RHEA"/>
</dbReference>
<comment type="catalytic activity">
    <reaction evidence="1">
        <text>ATP + H2O = ADP + phosphate + H(+)</text>
        <dbReference type="Rhea" id="RHEA:13065"/>
        <dbReference type="ChEBI" id="CHEBI:15377"/>
        <dbReference type="ChEBI" id="CHEBI:15378"/>
        <dbReference type="ChEBI" id="CHEBI:30616"/>
        <dbReference type="ChEBI" id="CHEBI:43474"/>
        <dbReference type="ChEBI" id="CHEBI:456216"/>
        <dbReference type="EC" id="5.6.2.3"/>
    </reaction>
</comment>
<feature type="domain" description="DNA helicase Pif1-like DEAD-box helicase" evidence="2">
    <location>
        <begin position="38"/>
        <end position="154"/>
    </location>
</feature>
<dbReference type="EMBL" id="JH930892">
    <property type="protein sequence ID" value="EKM48601.1"/>
    <property type="molecule type" value="Genomic_DNA"/>
</dbReference>
<dbReference type="PANTHER" id="PTHR10492">
    <property type="match status" value="1"/>
</dbReference>
<keyword evidence="1" id="KW-0067">ATP-binding</keyword>
<evidence type="ECO:0000313" key="3">
    <source>
        <dbReference type="EMBL" id="EKM48601.1"/>
    </source>
</evidence>
<dbReference type="HOGENOM" id="CLU_978574_0_0_1"/>
<dbReference type="InParanoid" id="K5UGJ5"/>
<dbReference type="GO" id="GO:0006310">
    <property type="term" value="P:DNA recombination"/>
    <property type="evidence" value="ECO:0007669"/>
    <property type="project" value="UniProtKB-KW"/>
</dbReference>
<dbReference type="PANTHER" id="PTHR10492:SF95">
    <property type="entry name" value="HELITRON HELICASE-LIKE DOMAIN-CONTAINING PROTEIN"/>
    <property type="match status" value="1"/>
</dbReference>
<sequence>MYTAEVEHKLERWHLQCDALWRHIFNIIVQATLSETPLLAFINGHGNIVLPTATSGYAAQLYFRGCTTHSTFKVPVNNKNELLKSLITTQSSRGDFINQAQAIMWDQALMANKAVLACMEEVLRTVSECLELPFSRKVFVLLGDFWQTCPLTTPIHNAENPKFADFVNTIGDRAGPNVALDMLGKVRLENKLIDFVFPVNVLFQPRMCCHWPILTPTNAQVDVYNAFIVDCIKGKQWTYLASDSLKEATEAQLPMPNNNSLLDYAARHTPPGLPPHTLVIKTNAIYCLLHNFSLD</sequence>
<dbReference type="GO" id="GO:0043139">
    <property type="term" value="F:5'-3' DNA helicase activity"/>
    <property type="evidence" value="ECO:0007669"/>
    <property type="project" value="UniProtKB-EC"/>
</dbReference>
<dbReference type="Pfam" id="PF05970">
    <property type="entry name" value="PIF1"/>
    <property type="match status" value="1"/>
</dbReference>
<comment type="similarity">
    <text evidence="1">Belongs to the helicase family.</text>
</comment>
<dbReference type="RefSeq" id="XP_007402847.1">
    <property type="nucleotide sequence ID" value="XM_007402785.1"/>
</dbReference>
<keyword evidence="1" id="KW-0233">DNA recombination</keyword>
<dbReference type="STRING" id="650164.K5UGJ5"/>
<reference evidence="3 4" key="1">
    <citation type="journal article" date="2012" name="BMC Genomics">
        <title>Comparative genomics of the white-rot fungi, Phanerochaete carnosa and P. chrysosporium, to elucidate the genetic basis of the distinct wood types they colonize.</title>
        <authorList>
            <person name="Suzuki H."/>
            <person name="MacDonald J."/>
            <person name="Syed K."/>
            <person name="Salamov A."/>
            <person name="Hori C."/>
            <person name="Aerts A."/>
            <person name="Henrissat B."/>
            <person name="Wiebenga A."/>
            <person name="vanKuyk P.A."/>
            <person name="Barry K."/>
            <person name="Lindquist E."/>
            <person name="LaButti K."/>
            <person name="Lapidus A."/>
            <person name="Lucas S."/>
            <person name="Coutinho P."/>
            <person name="Gong Y."/>
            <person name="Samejima M."/>
            <person name="Mahadevan R."/>
            <person name="Abou-Zaid M."/>
            <person name="de Vries R.P."/>
            <person name="Igarashi K."/>
            <person name="Yadav J.S."/>
            <person name="Grigoriev I.V."/>
            <person name="Master E.R."/>
        </authorList>
    </citation>
    <scope>NUCLEOTIDE SEQUENCE [LARGE SCALE GENOMIC DNA]</scope>
    <source>
        <strain evidence="3 4">HHB-10118-sp</strain>
    </source>
</reference>
<organism evidence="3 4">
    <name type="scientific">Phanerochaete carnosa (strain HHB-10118-sp)</name>
    <name type="common">White-rot fungus</name>
    <name type="synonym">Peniophora carnosa</name>
    <dbReference type="NCBI Taxonomy" id="650164"/>
    <lineage>
        <taxon>Eukaryota</taxon>
        <taxon>Fungi</taxon>
        <taxon>Dikarya</taxon>
        <taxon>Basidiomycota</taxon>
        <taxon>Agaricomycotina</taxon>
        <taxon>Agaricomycetes</taxon>
        <taxon>Polyporales</taxon>
        <taxon>Phanerochaetaceae</taxon>
        <taxon>Phanerochaete</taxon>
    </lineage>
</organism>
<evidence type="ECO:0000313" key="4">
    <source>
        <dbReference type="Proteomes" id="UP000008370"/>
    </source>
</evidence>
<evidence type="ECO:0000259" key="2">
    <source>
        <dbReference type="Pfam" id="PF05970"/>
    </source>
</evidence>
<accession>K5UGJ5</accession>
<keyword evidence="1" id="KW-0547">Nucleotide-binding</keyword>
<dbReference type="InterPro" id="IPR027417">
    <property type="entry name" value="P-loop_NTPase"/>
</dbReference>
<comment type="cofactor">
    <cofactor evidence="1">
        <name>Mg(2+)</name>
        <dbReference type="ChEBI" id="CHEBI:18420"/>
    </cofactor>
</comment>
<dbReference type="EC" id="5.6.2.3" evidence="1"/>
<gene>
    <name evidence="3" type="ORF">PHACADRAFT_33811</name>
</gene>
<dbReference type="KEGG" id="pco:PHACADRAFT_33811"/>
<keyword evidence="1" id="KW-0347">Helicase</keyword>
<dbReference type="InterPro" id="IPR010285">
    <property type="entry name" value="DNA_helicase_pif1-like_DEAD"/>
</dbReference>
<evidence type="ECO:0000256" key="1">
    <source>
        <dbReference type="RuleBase" id="RU363044"/>
    </source>
</evidence>
<dbReference type="GO" id="GO:0005524">
    <property type="term" value="F:ATP binding"/>
    <property type="evidence" value="ECO:0007669"/>
    <property type="project" value="UniProtKB-KW"/>
</dbReference>
<protein>
    <recommendedName>
        <fullName evidence="1">ATP-dependent DNA helicase</fullName>
        <ecNumber evidence="1">5.6.2.3</ecNumber>
    </recommendedName>
</protein>
<keyword evidence="1" id="KW-0234">DNA repair</keyword>
<keyword evidence="4" id="KW-1185">Reference proteome</keyword>
<dbReference type="AlphaFoldDB" id="K5UGJ5"/>
<dbReference type="OrthoDB" id="3366231at2759"/>
<keyword evidence="1" id="KW-0227">DNA damage</keyword>
<dbReference type="GeneID" id="18919855"/>
<proteinExistence type="inferred from homology"/>